<dbReference type="AlphaFoldDB" id="A0A2G4T176"/>
<protein>
    <submittedName>
        <fullName evidence="1">Uncharacterized protein</fullName>
    </submittedName>
</protein>
<reference evidence="1 2" key="1">
    <citation type="journal article" date="2016" name="Proc. Natl. Acad. Sci. U.S.A.">
        <title>Lipid metabolic changes in an early divergent fungus govern the establishment of a mutualistic symbiosis with endobacteria.</title>
        <authorList>
            <person name="Lastovetsky O.A."/>
            <person name="Gaspar M.L."/>
            <person name="Mondo S.J."/>
            <person name="LaButti K.M."/>
            <person name="Sandor L."/>
            <person name="Grigoriev I.V."/>
            <person name="Henry S.A."/>
            <person name="Pawlowska T.E."/>
        </authorList>
    </citation>
    <scope>NUCLEOTIDE SEQUENCE [LARGE SCALE GENOMIC DNA]</scope>
    <source>
        <strain evidence="1 2">ATCC 52813</strain>
    </source>
</reference>
<dbReference type="Proteomes" id="UP000242254">
    <property type="component" value="Unassembled WGS sequence"/>
</dbReference>
<gene>
    <name evidence="1" type="ORF">RHIMIDRAFT_276140</name>
</gene>
<dbReference type="RefSeq" id="XP_023468465.1">
    <property type="nucleotide sequence ID" value="XM_023612599.1"/>
</dbReference>
<sequence length="100" mass="11541">MTFQATTGNINSYVDASKGLVIYEYFENEWISCKKKWAEYITRKLSHLGCTSTQRAESSHHALNKGVTFYLWKAPLGTLMNSSKISKENIANWTFYCMKK</sequence>
<proteinExistence type="predicted"/>
<evidence type="ECO:0000313" key="2">
    <source>
        <dbReference type="Proteomes" id="UP000242254"/>
    </source>
</evidence>
<dbReference type="EMBL" id="KZ303845">
    <property type="protein sequence ID" value="PHZ14757.1"/>
    <property type="molecule type" value="Genomic_DNA"/>
</dbReference>
<dbReference type="GeneID" id="35443588"/>
<keyword evidence="2" id="KW-1185">Reference proteome</keyword>
<accession>A0A2G4T176</accession>
<dbReference type="STRING" id="1340429.A0A2G4T176"/>
<evidence type="ECO:0000313" key="1">
    <source>
        <dbReference type="EMBL" id="PHZ14757.1"/>
    </source>
</evidence>
<organism evidence="1 2">
    <name type="scientific">Rhizopus microsporus ATCC 52813</name>
    <dbReference type="NCBI Taxonomy" id="1340429"/>
    <lineage>
        <taxon>Eukaryota</taxon>
        <taxon>Fungi</taxon>
        <taxon>Fungi incertae sedis</taxon>
        <taxon>Mucoromycota</taxon>
        <taxon>Mucoromycotina</taxon>
        <taxon>Mucoromycetes</taxon>
        <taxon>Mucorales</taxon>
        <taxon>Mucorineae</taxon>
        <taxon>Rhizopodaceae</taxon>
        <taxon>Rhizopus</taxon>
    </lineage>
</organism>
<name>A0A2G4T176_RHIZD</name>